<evidence type="ECO:0000256" key="9">
    <source>
        <dbReference type="HAMAP-Rule" id="MF_01463"/>
    </source>
</evidence>
<keyword evidence="3 9" id="KW-1003">Cell membrane</keyword>
<dbReference type="Proteomes" id="UP000035503">
    <property type="component" value="Chromosome"/>
</dbReference>
<evidence type="ECO:0000313" key="15">
    <source>
        <dbReference type="Proteomes" id="UP000035503"/>
    </source>
</evidence>
<dbReference type="InterPro" id="IPR022813">
    <property type="entry name" value="SecD/SecF_arch_bac"/>
</dbReference>
<feature type="transmembrane region" description="Helical" evidence="9">
    <location>
        <begin position="773"/>
        <end position="795"/>
    </location>
</feature>
<dbReference type="NCBIfam" id="TIGR00966">
    <property type="entry name" value="transloc_SecF"/>
    <property type="match status" value="1"/>
</dbReference>
<gene>
    <name evidence="9" type="primary">secD</name>
    <name evidence="10" type="synonym">secF</name>
    <name evidence="14" type="ORF">G293_04215</name>
</gene>
<dbReference type="NCBIfam" id="TIGR01129">
    <property type="entry name" value="secD"/>
    <property type="match status" value="1"/>
</dbReference>
<evidence type="ECO:0000256" key="10">
    <source>
        <dbReference type="HAMAP-Rule" id="MF_01464"/>
    </source>
</evidence>
<feature type="transmembrane region" description="Helical" evidence="9">
    <location>
        <begin position="694"/>
        <end position="717"/>
    </location>
</feature>
<proteinExistence type="inferred from homology"/>
<feature type="domain" description="Protein export membrane protein SecD/SecF C-terminal" evidence="11">
    <location>
        <begin position="639"/>
        <end position="825"/>
    </location>
</feature>
<feature type="transmembrane region" description="Helical" evidence="9">
    <location>
        <begin position="415"/>
        <end position="435"/>
    </location>
</feature>
<comment type="subunit">
    <text evidence="9">Forms a complex with SecF. Part of the essential Sec protein translocation apparatus which comprises SecA, SecYEG and auxiliary proteins SecDF-YajC and YidC.</text>
</comment>
<dbReference type="Pfam" id="PF21760">
    <property type="entry name" value="SecD_1st"/>
    <property type="match status" value="1"/>
</dbReference>
<dbReference type="InterPro" id="IPR005665">
    <property type="entry name" value="SecF_bac"/>
</dbReference>
<keyword evidence="15" id="KW-1185">Reference proteome</keyword>
<keyword evidence="5 9" id="KW-0653">Protein transport</keyword>
<dbReference type="STRING" id="1277257.G293_04215"/>
<feature type="domain" description="Protein translocase subunit SecDF P1" evidence="12">
    <location>
        <begin position="161"/>
        <end position="218"/>
    </location>
</feature>
<feature type="transmembrane region" description="Helical" evidence="9">
    <location>
        <begin position="723"/>
        <end position="741"/>
    </location>
</feature>
<dbReference type="InterPro" id="IPR048634">
    <property type="entry name" value="SecD_SecF_C"/>
</dbReference>
<dbReference type="PATRIC" id="fig|1277257.4.peg.907"/>
<dbReference type="InterPro" id="IPR022645">
    <property type="entry name" value="SecD/SecF_bac"/>
</dbReference>
<dbReference type="Pfam" id="PF07549">
    <property type="entry name" value="Sec_GG"/>
    <property type="match status" value="2"/>
</dbReference>
<comment type="similarity">
    <text evidence="9">Belongs to the SecD/SecF family. SecD subfamily.</text>
</comment>
<dbReference type="GO" id="GO:0015450">
    <property type="term" value="F:protein-transporting ATPase activity"/>
    <property type="evidence" value="ECO:0007669"/>
    <property type="project" value="InterPro"/>
</dbReference>
<evidence type="ECO:0000256" key="7">
    <source>
        <dbReference type="ARBA" id="ARBA00023010"/>
    </source>
</evidence>
<keyword evidence="4 9" id="KW-0812">Transmembrane</keyword>
<keyword evidence="6 9" id="KW-1133">Transmembrane helix</keyword>
<feature type="domain" description="SecDF P1 head subdomain" evidence="13">
    <location>
        <begin position="235"/>
        <end position="343"/>
    </location>
</feature>
<evidence type="ECO:0000256" key="8">
    <source>
        <dbReference type="ARBA" id="ARBA00023136"/>
    </source>
</evidence>
<dbReference type="EMBL" id="CP004021">
    <property type="protein sequence ID" value="AKK20467.1"/>
    <property type="molecule type" value="Genomic_DNA"/>
</dbReference>
<feature type="transmembrane region" description="Helical" evidence="9">
    <location>
        <begin position="493"/>
        <end position="516"/>
    </location>
</feature>
<feature type="transmembrane region" description="Helical" evidence="9">
    <location>
        <begin position="456"/>
        <end position="481"/>
    </location>
</feature>
<feature type="transmembrane region" description="Helical" evidence="9">
    <location>
        <begin position="389"/>
        <end position="409"/>
    </location>
</feature>
<dbReference type="Gene3D" id="3.30.1360.200">
    <property type="match status" value="1"/>
</dbReference>
<evidence type="ECO:0000256" key="5">
    <source>
        <dbReference type="ARBA" id="ARBA00022927"/>
    </source>
</evidence>
<dbReference type="KEGG" id="lau:G293_04215"/>
<feature type="transmembrane region" description="Helical" evidence="9">
    <location>
        <begin position="548"/>
        <end position="567"/>
    </location>
</feature>
<feature type="transmembrane region" description="Helical" evidence="9">
    <location>
        <begin position="801"/>
        <end position="823"/>
    </location>
</feature>
<dbReference type="InterPro" id="IPR054384">
    <property type="entry name" value="SecDF_P1_head"/>
</dbReference>
<dbReference type="NCBIfam" id="NF009583">
    <property type="entry name" value="PRK13024.1-3"/>
    <property type="match status" value="1"/>
</dbReference>
<organism evidence="14 15">
    <name type="scientific">Candidatus Liberibacter africanus PTSAPSY</name>
    <dbReference type="NCBI Taxonomy" id="1277257"/>
    <lineage>
        <taxon>Bacteria</taxon>
        <taxon>Pseudomonadati</taxon>
        <taxon>Pseudomonadota</taxon>
        <taxon>Alphaproteobacteria</taxon>
        <taxon>Hyphomicrobiales</taxon>
        <taxon>Rhizobiaceae</taxon>
        <taxon>Liberibacter</taxon>
    </lineage>
</organism>
<evidence type="ECO:0000256" key="4">
    <source>
        <dbReference type="ARBA" id="ARBA00022692"/>
    </source>
</evidence>
<dbReference type="AlphaFoldDB" id="A0A0G3I9L7"/>
<evidence type="ECO:0000256" key="3">
    <source>
        <dbReference type="ARBA" id="ARBA00022475"/>
    </source>
</evidence>
<dbReference type="InterPro" id="IPR005791">
    <property type="entry name" value="SecD"/>
</dbReference>
<dbReference type="SUPFAM" id="SSF82866">
    <property type="entry name" value="Multidrug efflux transporter AcrB transmembrane domain"/>
    <property type="match status" value="2"/>
</dbReference>
<evidence type="ECO:0000256" key="2">
    <source>
        <dbReference type="ARBA" id="ARBA00022448"/>
    </source>
</evidence>
<feature type="transmembrane region" description="Helical" evidence="9">
    <location>
        <begin position="6"/>
        <end position="27"/>
    </location>
</feature>
<dbReference type="Gene3D" id="3.30.70.3400">
    <property type="match status" value="2"/>
</dbReference>
<dbReference type="FunFam" id="1.20.1640.10:FF:000004">
    <property type="entry name" value="Protein translocase subunit SecD"/>
    <property type="match status" value="1"/>
</dbReference>
<feature type="transmembrane region" description="Helical" evidence="9">
    <location>
        <begin position="670"/>
        <end position="687"/>
    </location>
</feature>
<feature type="transmembrane region" description="Helical" evidence="9">
    <location>
        <begin position="365"/>
        <end position="384"/>
    </location>
</feature>
<dbReference type="PANTHER" id="PTHR30081:SF1">
    <property type="entry name" value="PROTEIN TRANSLOCASE SUBUNIT SECD"/>
    <property type="match status" value="1"/>
</dbReference>
<evidence type="ECO:0000313" key="14">
    <source>
        <dbReference type="EMBL" id="AKK20467.1"/>
    </source>
</evidence>
<keyword evidence="8 9" id="KW-0472">Membrane</keyword>
<dbReference type="Pfam" id="PF22599">
    <property type="entry name" value="SecDF_P1_head"/>
    <property type="match status" value="1"/>
</dbReference>
<dbReference type="GO" id="GO:0005886">
    <property type="term" value="C:plasma membrane"/>
    <property type="evidence" value="ECO:0007669"/>
    <property type="project" value="UniProtKB-SubCell"/>
</dbReference>
<feature type="domain" description="Protein export membrane protein SecD/SecF C-terminal" evidence="11">
    <location>
        <begin position="345"/>
        <end position="515"/>
    </location>
</feature>
<sequence>MRNNPWLVGLYAMICGIGILFALPNFLPKYFLDEFPSFMPKKHVSLGLDLQGGSHLVLEVDEDDLISEYLNTYLDELRSFLRTDNVSVLSMRQIKNRITLSFPDSRSKENVVGKINNFLQSLSSKFNMDPKKNLLIATNIENEISIVLRQDAIDSLVSPAIKQSMEIIRQRIDQIGINEPTIQRLSSNRILIQLPGEQNSSRLRQLLGTTAKMSFHKVLPNDRNKGFVLGASLLKDNDGNQYLVEDKVEISGTHLNGATANFDRGTHNPVIDISFDDIGARRFFEMTRDNVGKVVAIVLDGRVLTAPVVNQAIPNGRAQISGKFTIETAGILAAMLRAGSLPVKLNIVEERSVGADLGSDSINNGMYAITSGLVLVVFFMIFLYGRWGLLADFSIFLNIILTLALLSLLDVTLTLPGIAGIVLGIGLAVDSNILVNERIREESRKNQSVFYSLDMGFSRAFSTIFDSNMTALISNVILFFFGTGPVRGFAVTMGLSILISMFTSISIVRAMMIFIVRYTQNRSINIQPLLRFFLIPDHTTIQFMKMRFWGIGISIICSIGSMVLLYTHGLNYGVDFEGGIQIGVLTSKSVDLSVVRSNLESLQIGDVSFQNFDGDKNFLVRLKYQHGSIADQTRVLEEVKKKITETVPSAMIQHTEIIGPKVSRELIEKGITGVIISVITILIYIWIRFEWHFAVGAITTLILDITKTLGLFSLFAIEFNLTAVAAILTLIGYSVNDKIVVYDRMRTNMKLDSSIPFRDLIDKSINETLRRSIYTSTAAFMSVLPMAIWGGTAIASFAVPMAFGIFIAASSSIFIAAPILLFIHKWRFKNAMI</sequence>
<dbReference type="Gene3D" id="1.20.1640.10">
    <property type="entry name" value="Multidrug efflux transporter AcrB transmembrane domain"/>
    <property type="match status" value="2"/>
</dbReference>
<comment type="function">
    <text evidence="9">Part of the Sec protein translocase complex. Interacts with the SecYEG preprotein conducting channel. SecDF uses the proton motive force (PMF) to complete protein translocation after the ATP-dependent function of SecA.</text>
</comment>
<dbReference type="GO" id="GO:0065002">
    <property type="term" value="P:intracellular protein transmembrane transport"/>
    <property type="evidence" value="ECO:0007669"/>
    <property type="project" value="UniProtKB-UniRule"/>
</dbReference>
<evidence type="ECO:0000259" key="11">
    <source>
        <dbReference type="Pfam" id="PF02355"/>
    </source>
</evidence>
<evidence type="ECO:0000259" key="13">
    <source>
        <dbReference type="Pfam" id="PF22599"/>
    </source>
</evidence>
<dbReference type="PRINTS" id="PR01755">
    <property type="entry name" value="SECFTRNLCASE"/>
</dbReference>
<dbReference type="InterPro" id="IPR048631">
    <property type="entry name" value="SecD_1st"/>
</dbReference>
<dbReference type="HAMAP" id="MF_01464_B">
    <property type="entry name" value="SecF_B"/>
    <property type="match status" value="1"/>
</dbReference>
<dbReference type="OrthoDB" id="9805019at2"/>
<dbReference type="RefSeq" id="WP_047264442.1">
    <property type="nucleotide sequence ID" value="NZ_CP004021.1"/>
</dbReference>
<evidence type="ECO:0000256" key="6">
    <source>
        <dbReference type="ARBA" id="ARBA00022989"/>
    </source>
</evidence>
<evidence type="ECO:0000259" key="12">
    <source>
        <dbReference type="Pfam" id="PF21760"/>
    </source>
</evidence>
<comment type="subcellular location">
    <subcellularLocation>
        <location evidence="1 9">Cell membrane</location>
        <topology evidence="1 9">Multi-pass membrane protein</topology>
    </subcellularLocation>
</comment>
<dbReference type="InterPro" id="IPR055344">
    <property type="entry name" value="SecD_SecF_C_bact"/>
</dbReference>
<protein>
    <recommendedName>
        <fullName evidence="9 10">Multifunctional fusion protein</fullName>
    </recommendedName>
    <domain>
        <recommendedName>
            <fullName evidence="9">Protein translocase subunit SecD</fullName>
        </recommendedName>
    </domain>
    <domain>
        <recommendedName>
            <fullName evidence="10">Protein-export membrane protein SecF</fullName>
        </recommendedName>
    </domain>
</protein>
<accession>A0A0G3I9L7</accession>
<name>A0A0G3I9L7_LIBAF</name>
<dbReference type="PANTHER" id="PTHR30081">
    <property type="entry name" value="PROTEIN-EXPORT MEMBRANE PROTEIN SEC"/>
    <property type="match status" value="1"/>
</dbReference>
<keyword evidence="7 9" id="KW-0811">Translocation</keyword>
<comment type="caution">
    <text evidence="9">Lacks conserved residue(s) required for the propagation of feature annotation.</text>
</comment>
<reference evidence="14 15" key="1">
    <citation type="journal article" date="2015" name="Genome Announc.">
        <title>Complete Genome Sequence of 'Candidatus Liberibacter africanus,' a Bacterium Associated with Citrus Huanglongbing.</title>
        <authorList>
            <person name="Lin H."/>
            <person name="Pietersen G."/>
            <person name="Han C."/>
            <person name="Read D.A."/>
            <person name="Lou B."/>
            <person name="Gupta G."/>
            <person name="Civerolo E.L."/>
        </authorList>
    </citation>
    <scope>NUCLEOTIDE SEQUENCE [LARGE SCALE GENOMIC DNA]</scope>
    <source>
        <strain evidence="14 15">PTSAPSY</strain>
    </source>
</reference>
<keyword evidence="2 9" id="KW-0813">Transport</keyword>
<evidence type="ECO:0000256" key="1">
    <source>
        <dbReference type="ARBA" id="ARBA00004651"/>
    </source>
</evidence>
<comment type="similarity">
    <text evidence="10">Belongs to the SecD/SecF family. SecF subfamily.</text>
</comment>
<dbReference type="GO" id="GO:0006605">
    <property type="term" value="P:protein targeting"/>
    <property type="evidence" value="ECO:0007669"/>
    <property type="project" value="UniProtKB-UniRule"/>
</dbReference>
<dbReference type="Pfam" id="PF02355">
    <property type="entry name" value="SecD_SecF_C"/>
    <property type="match status" value="2"/>
</dbReference>
<dbReference type="GO" id="GO:0043952">
    <property type="term" value="P:protein transport by the Sec complex"/>
    <property type="evidence" value="ECO:0007669"/>
    <property type="project" value="UniProtKB-UniRule"/>
</dbReference>
<dbReference type="HAMAP" id="MF_01463_B">
    <property type="entry name" value="SecD_B"/>
    <property type="match status" value="1"/>
</dbReference>
<dbReference type="NCBIfam" id="TIGR00916">
    <property type="entry name" value="2A0604s01"/>
    <property type="match status" value="1"/>
</dbReference>
<dbReference type="InterPro" id="IPR022646">
    <property type="entry name" value="SecD/SecF_CS"/>
</dbReference>
<comment type="subunit">
    <text evidence="10">Forms a complex with SecD. Part of the essential Sec protein translocation apparatus which comprises SecA, SecYEG and auxiliary proteins SecDF-YajC and YidC.</text>
</comment>